<reference evidence="3" key="1">
    <citation type="journal article" date="2019" name="Int. J. Syst. Evol. Microbiol.">
        <title>The Global Catalogue of Microorganisms (GCM) 10K type strain sequencing project: providing services to taxonomists for standard genome sequencing and annotation.</title>
        <authorList>
            <consortium name="The Broad Institute Genomics Platform"/>
            <consortium name="The Broad Institute Genome Sequencing Center for Infectious Disease"/>
            <person name="Wu L."/>
            <person name="Ma J."/>
        </authorList>
    </citation>
    <scope>NUCLEOTIDE SEQUENCE [LARGE SCALE GENOMIC DNA]</scope>
    <source>
        <strain evidence="3">KCTC 52298</strain>
    </source>
</reference>
<keyword evidence="3" id="KW-1185">Reference proteome</keyword>
<evidence type="ECO:0000313" key="2">
    <source>
        <dbReference type="EMBL" id="MFD2556508.1"/>
    </source>
</evidence>
<name>A0ABW5L6W3_9SPHI</name>
<accession>A0ABW5L6W3</accession>
<dbReference type="InterPro" id="IPR037053">
    <property type="entry name" value="Phage_tail_collar_dom_sf"/>
</dbReference>
<sequence>MEGYIAEVRYFAGNFEPRGWMFCKGQLLAISQYETLFALIGATYGGDGVTTFMLPNFAGRAGVGTLQGTGLTNRVLGQQFGSETVSLTSQQMPQHTHGNNLPVSGLTLNVSAIDATKTDPAVGDHLANLNETGINYLGYIAAAPDTALAAQSVDTSSVTVNMTNVGGSLPHDNMQPFLVLNYIICVEGIFPSRN</sequence>
<evidence type="ECO:0000313" key="3">
    <source>
        <dbReference type="Proteomes" id="UP001597440"/>
    </source>
</evidence>
<feature type="domain" description="Phage tail collar" evidence="1">
    <location>
        <begin position="7"/>
        <end position="61"/>
    </location>
</feature>
<dbReference type="SUPFAM" id="SSF88874">
    <property type="entry name" value="Receptor-binding domain of short tail fibre protein gp12"/>
    <property type="match status" value="1"/>
</dbReference>
<dbReference type="EMBL" id="JBHULD010000018">
    <property type="protein sequence ID" value="MFD2556508.1"/>
    <property type="molecule type" value="Genomic_DNA"/>
</dbReference>
<dbReference type="Pfam" id="PF07484">
    <property type="entry name" value="Collar"/>
    <property type="match status" value="1"/>
</dbReference>
<protein>
    <submittedName>
        <fullName evidence="2">Phage tail protein</fullName>
    </submittedName>
</protein>
<dbReference type="RefSeq" id="WP_210352433.1">
    <property type="nucleotide sequence ID" value="NZ_JAEQMU010000001.1"/>
</dbReference>
<evidence type="ECO:0000259" key="1">
    <source>
        <dbReference type="Pfam" id="PF07484"/>
    </source>
</evidence>
<organism evidence="2 3">
    <name type="scientific">Sphingobacterium tabacisoli</name>
    <dbReference type="NCBI Taxonomy" id="2044855"/>
    <lineage>
        <taxon>Bacteria</taxon>
        <taxon>Pseudomonadati</taxon>
        <taxon>Bacteroidota</taxon>
        <taxon>Sphingobacteriia</taxon>
        <taxon>Sphingobacteriales</taxon>
        <taxon>Sphingobacteriaceae</taxon>
        <taxon>Sphingobacterium</taxon>
    </lineage>
</organism>
<comment type="caution">
    <text evidence="2">The sequence shown here is derived from an EMBL/GenBank/DDBJ whole genome shotgun (WGS) entry which is preliminary data.</text>
</comment>
<dbReference type="Gene3D" id="3.90.1340.10">
    <property type="entry name" value="Phage tail collar domain"/>
    <property type="match status" value="1"/>
</dbReference>
<dbReference type="Proteomes" id="UP001597440">
    <property type="component" value="Unassembled WGS sequence"/>
</dbReference>
<dbReference type="InterPro" id="IPR011083">
    <property type="entry name" value="Phage_tail_collar_dom"/>
</dbReference>
<gene>
    <name evidence="2" type="ORF">ACFSQW_19080</name>
</gene>
<proteinExistence type="predicted"/>